<evidence type="ECO:0008006" key="2">
    <source>
        <dbReference type="Google" id="ProtNLM"/>
    </source>
</evidence>
<dbReference type="EMBL" id="CADCWL010000038">
    <property type="protein sequence ID" value="CAA9552317.1"/>
    <property type="molecule type" value="Genomic_DNA"/>
</dbReference>
<protein>
    <recommendedName>
        <fullName evidence="2">Nucleoside 2-deoxyribosyltransferase</fullName>
    </recommendedName>
</protein>
<dbReference type="InterPro" id="IPR007710">
    <property type="entry name" value="Nucleoside_deoxyribTrfase"/>
</dbReference>
<proteinExistence type="predicted"/>
<reference evidence="1" key="1">
    <citation type="submission" date="2020-02" db="EMBL/GenBank/DDBJ databases">
        <authorList>
            <person name="Meier V. D."/>
        </authorList>
    </citation>
    <scope>NUCLEOTIDE SEQUENCE</scope>
    <source>
        <strain evidence="1">AVDCRST_MAG19</strain>
    </source>
</reference>
<dbReference type="Gene3D" id="3.40.50.450">
    <property type="match status" value="1"/>
</dbReference>
<organism evidence="1">
    <name type="scientific">uncultured Thermomicrobiales bacterium</name>
    <dbReference type="NCBI Taxonomy" id="1645740"/>
    <lineage>
        <taxon>Bacteria</taxon>
        <taxon>Pseudomonadati</taxon>
        <taxon>Thermomicrobiota</taxon>
        <taxon>Thermomicrobia</taxon>
        <taxon>Thermomicrobiales</taxon>
        <taxon>environmental samples</taxon>
    </lineage>
</organism>
<dbReference type="AlphaFoldDB" id="A0A6J4UNE4"/>
<accession>A0A6J4UNE4</accession>
<name>A0A6J4UNE4_9BACT</name>
<sequence>MKLYLAGPMFTAAEASYNLALAARLRAHGFEVYCPNESEPINDKTRNDITARLIYEVDLAALEASNVLVCQVSEDSGTNWEAGYMDCLAKRVDRGRYFGVIGLATDIRLRTPPDPARTGAENQAGYVNPLVVGGLQGSLGVFLDEESMVARLLAVRDERER</sequence>
<evidence type="ECO:0000313" key="1">
    <source>
        <dbReference type="EMBL" id="CAA9552317.1"/>
    </source>
</evidence>
<dbReference type="SUPFAM" id="SSF52309">
    <property type="entry name" value="N-(deoxy)ribosyltransferase-like"/>
    <property type="match status" value="1"/>
</dbReference>
<gene>
    <name evidence="1" type="ORF">AVDCRST_MAG19-921</name>
</gene>
<dbReference type="Pfam" id="PF05014">
    <property type="entry name" value="Nuc_deoxyrib_tr"/>
    <property type="match status" value="1"/>
</dbReference>